<dbReference type="EMBL" id="JBHSPC010000161">
    <property type="protein sequence ID" value="MFC5675273.1"/>
    <property type="molecule type" value="Genomic_DNA"/>
</dbReference>
<sequence>MDDNASGTTSRRPDDPSVVRSLDEFAEFAERRNQPYVRWSSGPAGEVPP</sequence>
<name>A0ABW0XZG9_9ACTN</name>
<organism evidence="1 2">
    <name type="scientific">Streptomyces incanus</name>
    <dbReference type="NCBI Taxonomy" id="887453"/>
    <lineage>
        <taxon>Bacteria</taxon>
        <taxon>Bacillati</taxon>
        <taxon>Actinomycetota</taxon>
        <taxon>Actinomycetes</taxon>
        <taxon>Kitasatosporales</taxon>
        <taxon>Streptomycetaceae</taxon>
        <taxon>Streptomyces</taxon>
    </lineage>
</organism>
<comment type="caution">
    <text evidence="1">The sequence shown here is derived from an EMBL/GenBank/DDBJ whole genome shotgun (WGS) entry which is preliminary data.</text>
</comment>
<keyword evidence="2" id="KW-1185">Reference proteome</keyword>
<reference evidence="2" key="1">
    <citation type="journal article" date="2019" name="Int. J. Syst. Evol. Microbiol.">
        <title>The Global Catalogue of Microorganisms (GCM) 10K type strain sequencing project: providing services to taxonomists for standard genome sequencing and annotation.</title>
        <authorList>
            <consortium name="The Broad Institute Genomics Platform"/>
            <consortium name="The Broad Institute Genome Sequencing Center for Infectious Disease"/>
            <person name="Wu L."/>
            <person name="Ma J."/>
        </authorList>
    </citation>
    <scope>NUCLEOTIDE SEQUENCE [LARGE SCALE GENOMIC DNA]</scope>
    <source>
        <strain evidence="2">JCM 13852</strain>
    </source>
</reference>
<accession>A0ABW0XZG9</accession>
<evidence type="ECO:0000313" key="2">
    <source>
        <dbReference type="Proteomes" id="UP001596183"/>
    </source>
</evidence>
<gene>
    <name evidence="1" type="ORF">ACFP2V_36020</name>
</gene>
<protein>
    <submittedName>
        <fullName evidence="1">Uncharacterized protein</fullName>
    </submittedName>
</protein>
<proteinExistence type="predicted"/>
<evidence type="ECO:0000313" key="1">
    <source>
        <dbReference type="EMBL" id="MFC5675273.1"/>
    </source>
</evidence>
<dbReference type="Proteomes" id="UP001596183">
    <property type="component" value="Unassembled WGS sequence"/>
</dbReference>
<dbReference type="RefSeq" id="WP_381220041.1">
    <property type="nucleotide sequence ID" value="NZ_JBHSPC010000161.1"/>
</dbReference>